<gene>
    <name evidence="2" type="ORF">MKK02DRAFT_28133</name>
</gene>
<dbReference type="GeneID" id="77726700"/>
<dbReference type="AlphaFoldDB" id="A0AA38LU59"/>
<dbReference type="InterPro" id="IPR051380">
    <property type="entry name" value="pH-response_reg_palI/RIM9"/>
</dbReference>
<name>A0AA38LU59_9TREE</name>
<sequence length="194" mass="21261">MFRRDEALEGHVLLGLFFSLASCLLFTLISFSTPFINSIYFLYASQIRYGAFGYCVDSSGCIKPVLGYSGPGLTEWLTRTHIMYGLAALCMLLALIALFLSILQLGTIMRNPIFFRSMALLGTAFSLLATIFALINFVQARNRFNAQGTAAYYGPALWMGIGGTIAALLAAAIGGPQITARYMYRADNRVAYNL</sequence>
<evidence type="ECO:0008006" key="4">
    <source>
        <dbReference type="Google" id="ProtNLM"/>
    </source>
</evidence>
<dbReference type="InterPro" id="IPR009571">
    <property type="entry name" value="SUR7/Rim9-like_fungi"/>
</dbReference>
<dbReference type="GO" id="GO:0032153">
    <property type="term" value="C:cell division site"/>
    <property type="evidence" value="ECO:0007669"/>
    <property type="project" value="TreeGrafter"/>
</dbReference>
<dbReference type="PROSITE" id="PS51257">
    <property type="entry name" value="PROKAR_LIPOPROTEIN"/>
    <property type="match status" value="1"/>
</dbReference>
<keyword evidence="1" id="KW-0472">Membrane</keyword>
<accession>A0AA38LU59</accession>
<keyword evidence="3" id="KW-1185">Reference proteome</keyword>
<comment type="caution">
    <text evidence="2">The sequence shown here is derived from an EMBL/GenBank/DDBJ whole genome shotgun (WGS) entry which is preliminary data.</text>
</comment>
<evidence type="ECO:0000313" key="2">
    <source>
        <dbReference type="EMBL" id="KAI9634379.1"/>
    </source>
</evidence>
<feature type="transmembrane region" description="Helical" evidence="1">
    <location>
        <begin position="150"/>
        <end position="175"/>
    </location>
</feature>
<dbReference type="GO" id="GO:0005886">
    <property type="term" value="C:plasma membrane"/>
    <property type="evidence" value="ECO:0007669"/>
    <property type="project" value="InterPro"/>
</dbReference>
<feature type="transmembrane region" description="Helical" evidence="1">
    <location>
        <begin position="82"/>
        <end position="106"/>
    </location>
</feature>
<dbReference type="EMBL" id="JAKWFO010000007">
    <property type="protein sequence ID" value="KAI9634379.1"/>
    <property type="molecule type" value="Genomic_DNA"/>
</dbReference>
<evidence type="ECO:0000256" key="1">
    <source>
        <dbReference type="SAM" id="Phobius"/>
    </source>
</evidence>
<protein>
    <recommendedName>
        <fullName evidence="4">Pali-domain-containing protein</fullName>
    </recommendedName>
</protein>
<dbReference type="Pfam" id="PF06687">
    <property type="entry name" value="SUR7"/>
    <property type="match status" value="1"/>
</dbReference>
<evidence type="ECO:0000313" key="3">
    <source>
        <dbReference type="Proteomes" id="UP001164286"/>
    </source>
</evidence>
<dbReference type="GO" id="GO:0035838">
    <property type="term" value="C:growing cell tip"/>
    <property type="evidence" value="ECO:0007669"/>
    <property type="project" value="TreeGrafter"/>
</dbReference>
<dbReference type="Proteomes" id="UP001164286">
    <property type="component" value="Unassembled WGS sequence"/>
</dbReference>
<keyword evidence="1" id="KW-1133">Transmembrane helix</keyword>
<dbReference type="PANTHER" id="PTHR28013">
    <property type="entry name" value="PROTEIN DCV1-RELATED"/>
    <property type="match status" value="1"/>
</dbReference>
<reference evidence="2" key="1">
    <citation type="journal article" date="2022" name="G3 (Bethesda)">
        <title>High quality genome of the basidiomycete yeast Dioszegia hungarica PDD-24b-2 isolated from cloud water.</title>
        <authorList>
            <person name="Jarrige D."/>
            <person name="Haridas S."/>
            <person name="Bleykasten-Grosshans C."/>
            <person name="Joly M."/>
            <person name="Nadalig T."/>
            <person name="Sancelme M."/>
            <person name="Vuilleumier S."/>
            <person name="Grigoriev I.V."/>
            <person name="Amato P."/>
            <person name="Bringel F."/>
        </authorList>
    </citation>
    <scope>NUCLEOTIDE SEQUENCE</scope>
    <source>
        <strain evidence="2">PDD-24b-2</strain>
    </source>
</reference>
<feature type="transmembrane region" description="Helical" evidence="1">
    <location>
        <begin position="118"/>
        <end position="138"/>
    </location>
</feature>
<organism evidence="2 3">
    <name type="scientific">Dioszegia hungarica</name>
    <dbReference type="NCBI Taxonomy" id="4972"/>
    <lineage>
        <taxon>Eukaryota</taxon>
        <taxon>Fungi</taxon>
        <taxon>Dikarya</taxon>
        <taxon>Basidiomycota</taxon>
        <taxon>Agaricomycotina</taxon>
        <taxon>Tremellomycetes</taxon>
        <taxon>Tremellales</taxon>
        <taxon>Bulleribasidiaceae</taxon>
        <taxon>Dioszegia</taxon>
    </lineage>
</organism>
<dbReference type="PANTHER" id="PTHR28013:SF4">
    <property type="entry name" value="MARVEL DOMAIN-CONTAINING PROTEIN"/>
    <property type="match status" value="1"/>
</dbReference>
<keyword evidence="1" id="KW-0812">Transmembrane</keyword>
<dbReference type="RefSeq" id="XP_052944156.1">
    <property type="nucleotide sequence ID" value="XM_053087495.1"/>
</dbReference>
<proteinExistence type="predicted"/>
<feature type="transmembrane region" description="Helical" evidence="1">
    <location>
        <begin position="12"/>
        <end position="36"/>
    </location>
</feature>